<feature type="domain" description="RIN4 pathogenic type III effector avirulence factor Avr cleavage site" evidence="2">
    <location>
        <begin position="290"/>
        <end position="323"/>
    </location>
</feature>
<dbReference type="PANTHER" id="PTHR33159:SF74">
    <property type="entry name" value="RPM1-INTERACTING PROTEIN 4-LIKE"/>
    <property type="match status" value="1"/>
</dbReference>
<dbReference type="InterPro" id="IPR008700">
    <property type="entry name" value="TypeIII_avirulence_cleave"/>
</dbReference>
<feature type="region of interest" description="Disordered" evidence="1">
    <location>
        <begin position="74"/>
        <end position="363"/>
    </location>
</feature>
<feature type="compositionally biased region" description="Basic and acidic residues" evidence="1">
    <location>
        <begin position="94"/>
        <end position="106"/>
    </location>
</feature>
<evidence type="ECO:0000313" key="3">
    <source>
        <dbReference type="EMBL" id="CAI9117649.1"/>
    </source>
</evidence>
<dbReference type="PANTHER" id="PTHR33159">
    <property type="entry name" value="RPM1-INTERACTING PROTEIN 4 (RIN4) FAMILY PROTEIN"/>
    <property type="match status" value="1"/>
</dbReference>
<dbReference type="Pfam" id="PF05627">
    <property type="entry name" value="AvrRpt-cleavage"/>
    <property type="match status" value="1"/>
</dbReference>
<dbReference type="GO" id="GO:0005886">
    <property type="term" value="C:plasma membrane"/>
    <property type="evidence" value="ECO:0007669"/>
    <property type="project" value="TreeGrafter"/>
</dbReference>
<name>A0AAV1ED82_OLDCO</name>
<keyword evidence="4" id="KW-1185">Reference proteome</keyword>
<gene>
    <name evidence="3" type="ORF">OLC1_LOCUS23680</name>
</gene>
<feature type="compositionally biased region" description="Basic and acidic residues" evidence="1">
    <location>
        <begin position="113"/>
        <end position="124"/>
    </location>
</feature>
<dbReference type="AlphaFoldDB" id="A0AAV1ED82"/>
<evidence type="ECO:0000256" key="1">
    <source>
        <dbReference type="SAM" id="MobiDB-lite"/>
    </source>
</evidence>
<evidence type="ECO:0000259" key="2">
    <source>
        <dbReference type="Pfam" id="PF05627"/>
    </source>
</evidence>
<proteinExistence type="predicted"/>
<dbReference type="InterPro" id="IPR040387">
    <property type="entry name" value="RIN4/NOI4"/>
</dbReference>
<sequence length="363" mass="39254">MIYTSLNTVAPLFPVQFGLEGAGVVLGVVRGLGMQWLTGVHGACTSVSRSQAPKFGNWESEEDVPYTVYFDNANRKGKVGPKMNPNDPQDYSDAELKGQKGPETTKPKHSRLSSREDGDPRRPMDSPLHSDAMSQKSAHESPHHRLGGPRYGSSKSEVEGPKGPDMIRLKHDRQVSREDGEMRRPTESPSRSEISSRRSAHDSPLHRHGGLSAGDTPKRISRQSVGSDRSIDNSPLHPHSQAKAAVKGSGVSSPSWDRKSSVEGGQGMAPLTPGRSRLRSVTRGDDTPDHSPAVPKFGDWDETDPSSAEGYTHIFNKVREEKQSGAGKVPVMPTEGSYANGQKRNGNGNAKVKRSPLHALAPA</sequence>
<organism evidence="3 4">
    <name type="scientific">Oldenlandia corymbosa var. corymbosa</name>
    <dbReference type="NCBI Taxonomy" id="529605"/>
    <lineage>
        <taxon>Eukaryota</taxon>
        <taxon>Viridiplantae</taxon>
        <taxon>Streptophyta</taxon>
        <taxon>Embryophyta</taxon>
        <taxon>Tracheophyta</taxon>
        <taxon>Spermatophyta</taxon>
        <taxon>Magnoliopsida</taxon>
        <taxon>eudicotyledons</taxon>
        <taxon>Gunneridae</taxon>
        <taxon>Pentapetalae</taxon>
        <taxon>asterids</taxon>
        <taxon>lamiids</taxon>
        <taxon>Gentianales</taxon>
        <taxon>Rubiaceae</taxon>
        <taxon>Rubioideae</taxon>
        <taxon>Spermacoceae</taxon>
        <taxon>Hedyotis-Oldenlandia complex</taxon>
        <taxon>Oldenlandia</taxon>
    </lineage>
</organism>
<protein>
    <submittedName>
        <fullName evidence="3">OLC1v1019087C1</fullName>
    </submittedName>
</protein>
<evidence type="ECO:0000313" key="4">
    <source>
        <dbReference type="Proteomes" id="UP001161247"/>
    </source>
</evidence>
<feature type="compositionally biased region" description="Basic and acidic residues" evidence="1">
    <location>
        <begin position="194"/>
        <end position="205"/>
    </location>
</feature>
<reference evidence="3" key="1">
    <citation type="submission" date="2023-03" db="EMBL/GenBank/DDBJ databases">
        <authorList>
            <person name="Julca I."/>
        </authorList>
    </citation>
    <scope>NUCLEOTIDE SEQUENCE</scope>
</reference>
<dbReference type="Proteomes" id="UP001161247">
    <property type="component" value="Chromosome 9"/>
</dbReference>
<accession>A0AAV1ED82</accession>
<feature type="compositionally biased region" description="Basic and acidic residues" evidence="1">
    <location>
        <begin position="156"/>
        <end position="186"/>
    </location>
</feature>
<dbReference type="EMBL" id="OX459126">
    <property type="protein sequence ID" value="CAI9117649.1"/>
    <property type="molecule type" value="Genomic_DNA"/>
</dbReference>
<feature type="compositionally biased region" description="Polar residues" evidence="1">
    <location>
        <begin position="337"/>
        <end position="348"/>
    </location>
</feature>